<evidence type="ECO:0000313" key="4">
    <source>
        <dbReference type="EMBL" id="SDM09332.1"/>
    </source>
</evidence>
<keyword evidence="3" id="KW-0732">Signal</keyword>
<name>A0A1G9QE25_9PSEU</name>
<organism evidence="4 5">
    <name type="scientific">Lentzea albidocapillata subsp. violacea</name>
    <dbReference type="NCBI Taxonomy" id="128104"/>
    <lineage>
        <taxon>Bacteria</taxon>
        <taxon>Bacillati</taxon>
        <taxon>Actinomycetota</taxon>
        <taxon>Actinomycetes</taxon>
        <taxon>Pseudonocardiales</taxon>
        <taxon>Pseudonocardiaceae</taxon>
        <taxon>Lentzea</taxon>
    </lineage>
</organism>
<feature type="transmembrane region" description="Helical" evidence="2">
    <location>
        <begin position="68"/>
        <end position="85"/>
    </location>
</feature>
<accession>A0A1G9QE25</accession>
<evidence type="ECO:0000256" key="2">
    <source>
        <dbReference type="SAM" id="Phobius"/>
    </source>
</evidence>
<dbReference type="RefSeq" id="WP_090011206.1">
    <property type="nucleotide sequence ID" value="NZ_FNET01000016.1"/>
</dbReference>
<evidence type="ECO:0008006" key="6">
    <source>
        <dbReference type="Google" id="ProtNLM"/>
    </source>
</evidence>
<feature type="chain" id="PRO_5039097627" description="MYXO-CTERM domain-containing protein" evidence="3">
    <location>
        <begin position="30"/>
        <end position="91"/>
    </location>
</feature>
<evidence type="ECO:0000256" key="1">
    <source>
        <dbReference type="SAM" id="MobiDB-lite"/>
    </source>
</evidence>
<dbReference type="Proteomes" id="UP000199682">
    <property type="component" value="Unassembled WGS sequence"/>
</dbReference>
<sequence>MVKPLHIASALALAVAGALLLFSSQEKTASTQVTSTTVPSGSPGAGWTEEEMRNASGQDMTAGPSVEALVAGGAVLAALTILLVARRRSAR</sequence>
<keyword evidence="2" id="KW-0472">Membrane</keyword>
<dbReference type="AlphaFoldDB" id="A0A1G9QE25"/>
<keyword evidence="2" id="KW-1133">Transmembrane helix</keyword>
<gene>
    <name evidence="4" type="ORF">SAMN04488074_116126</name>
</gene>
<feature type="region of interest" description="Disordered" evidence="1">
    <location>
        <begin position="27"/>
        <end position="60"/>
    </location>
</feature>
<feature type="compositionally biased region" description="Polar residues" evidence="1">
    <location>
        <begin position="27"/>
        <end position="40"/>
    </location>
</feature>
<reference evidence="5" key="1">
    <citation type="submission" date="2016-10" db="EMBL/GenBank/DDBJ databases">
        <authorList>
            <person name="Varghese N."/>
            <person name="Submissions S."/>
        </authorList>
    </citation>
    <scope>NUCLEOTIDE SEQUENCE [LARGE SCALE GENOMIC DNA]</scope>
    <source>
        <strain evidence="5">DSM 44796</strain>
    </source>
</reference>
<protein>
    <recommendedName>
        <fullName evidence="6">MYXO-CTERM domain-containing protein</fullName>
    </recommendedName>
</protein>
<feature type="signal peptide" evidence="3">
    <location>
        <begin position="1"/>
        <end position="29"/>
    </location>
</feature>
<dbReference type="EMBL" id="FNET01000016">
    <property type="protein sequence ID" value="SDM09332.1"/>
    <property type="molecule type" value="Genomic_DNA"/>
</dbReference>
<evidence type="ECO:0000313" key="5">
    <source>
        <dbReference type="Proteomes" id="UP000199682"/>
    </source>
</evidence>
<keyword evidence="2" id="KW-0812">Transmembrane</keyword>
<evidence type="ECO:0000256" key="3">
    <source>
        <dbReference type="SAM" id="SignalP"/>
    </source>
</evidence>
<proteinExistence type="predicted"/>